<dbReference type="Proteomes" id="UP001152658">
    <property type="component" value="Unassembled WGS sequence"/>
</dbReference>
<sequence length="27" mass="3143">MSVEQARPLLSKLLDEHSENVRSNYLL</sequence>
<proteinExistence type="predicted"/>
<evidence type="ECO:0000313" key="2">
    <source>
        <dbReference type="Proteomes" id="UP001152658"/>
    </source>
</evidence>
<keyword evidence="2" id="KW-1185">Reference proteome</keyword>
<reference evidence="1" key="1">
    <citation type="submission" date="2022-06" db="EMBL/GenBank/DDBJ databases">
        <authorList>
            <person name="Goudenege D."/>
            <person name="Le Roux F."/>
        </authorList>
    </citation>
    <scope>NUCLEOTIDE SEQUENCE</scope>
    <source>
        <strain evidence="1">12-063</strain>
    </source>
</reference>
<gene>
    <name evidence="1" type="ORF">VAE063_630005</name>
</gene>
<accession>A0ABM9FM63</accession>
<name>A0ABM9FM63_9VIBR</name>
<protein>
    <submittedName>
        <fullName evidence="1">Uncharacterized protein</fullName>
    </submittedName>
</protein>
<organism evidence="1 2">
    <name type="scientific">Vibrio aestuarianus</name>
    <dbReference type="NCBI Taxonomy" id="28171"/>
    <lineage>
        <taxon>Bacteria</taxon>
        <taxon>Pseudomonadati</taxon>
        <taxon>Pseudomonadota</taxon>
        <taxon>Gammaproteobacteria</taxon>
        <taxon>Vibrionales</taxon>
        <taxon>Vibrionaceae</taxon>
        <taxon>Vibrio</taxon>
    </lineage>
</organism>
<comment type="caution">
    <text evidence="1">The sequence shown here is derived from an EMBL/GenBank/DDBJ whole genome shotgun (WGS) entry which is preliminary data.</text>
</comment>
<dbReference type="EMBL" id="CALYLK010000101">
    <property type="protein sequence ID" value="CAH8207664.1"/>
    <property type="molecule type" value="Genomic_DNA"/>
</dbReference>
<evidence type="ECO:0000313" key="1">
    <source>
        <dbReference type="EMBL" id="CAH8207664.1"/>
    </source>
</evidence>